<evidence type="ECO:0000313" key="2">
    <source>
        <dbReference type="EMBL" id="KER22783.1"/>
    </source>
</evidence>
<dbReference type="CTD" id="20323368"/>
<evidence type="ECO:0000256" key="1">
    <source>
        <dbReference type="SAM" id="MobiDB-lite"/>
    </source>
</evidence>
<proteinExistence type="predicted"/>
<dbReference type="AlphaFoldDB" id="A0A074Z6S9"/>
<dbReference type="EMBL" id="KL596880">
    <property type="protein sequence ID" value="KER22783.1"/>
    <property type="molecule type" value="Genomic_DNA"/>
</dbReference>
<sequence length="154" mass="16937">MKGFLHSRMMVTFSVLDIKALERESTDREVGSDPTPASPILLSRPVQPSSIQPSGENRKVANPLLGTEYEGNHETLGAVGATPLPGWGPRDPYCAWLGTLQDMAANRCQWRSCCQFLSRLPEGMSGGVGTSEYCVKLSPFPVHLYSFLYNKAFK</sequence>
<protein>
    <submittedName>
        <fullName evidence="2">Uncharacterized protein</fullName>
    </submittedName>
</protein>
<reference evidence="2 3" key="1">
    <citation type="submission" date="2013-11" db="EMBL/GenBank/DDBJ databases">
        <title>Opisthorchis viverrini - life in the bile duct.</title>
        <authorList>
            <person name="Young N.D."/>
            <person name="Nagarajan N."/>
            <person name="Lin S.J."/>
            <person name="Korhonen P.K."/>
            <person name="Jex A.R."/>
            <person name="Hall R.S."/>
            <person name="Safavi-Hemami H."/>
            <person name="Kaewkong W."/>
            <person name="Bertrand D."/>
            <person name="Gao S."/>
            <person name="Seet Q."/>
            <person name="Wongkham S."/>
            <person name="Teh B.T."/>
            <person name="Wongkham C."/>
            <person name="Intapan P.M."/>
            <person name="Maleewong W."/>
            <person name="Yang X."/>
            <person name="Hu M."/>
            <person name="Wang Z."/>
            <person name="Hofmann A."/>
            <person name="Sternberg P.W."/>
            <person name="Tan P."/>
            <person name="Wang J."/>
            <person name="Gasser R.B."/>
        </authorList>
    </citation>
    <scope>NUCLEOTIDE SEQUENCE [LARGE SCALE GENOMIC DNA]</scope>
</reference>
<accession>A0A074Z6S9</accession>
<dbReference type="KEGG" id="ovi:T265_09189"/>
<keyword evidence="3" id="KW-1185">Reference proteome</keyword>
<feature type="region of interest" description="Disordered" evidence="1">
    <location>
        <begin position="24"/>
        <end position="58"/>
    </location>
</feature>
<name>A0A074Z6S9_OPIVI</name>
<dbReference type="Proteomes" id="UP000054324">
    <property type="component" value="Unassembled WGS sequence"/>
</dbReference>
<dbReference type="RefSeq" id="XP_009173465.1">
    <property type="nucleotide sequence ID" value="XM_009175201.1"/>
</dbReference>
<dbReference type="OrthoDB" id="6229751at2759"/>
<organism evidence="2 3">
    <name type="scientific">Opisthorchis viverrini</name>
    <name type="common">Southeast Asian liver fluke</name>
    <dbReference type="NCBI Taxonomy" id="6198"/>
    <lineage>
        <taxon>Eukaryota</taxon>
        <taxon>Metazoa</taxon>
        <taxon>Spiralia</taxon>
        <taxon>Lophotrochozoa</taxon>
        <taxon>Platyhelminthes</taxon>
        <taxon>Trematoda</taxon>
        <taxon>Digenea</taxon>
        <taxon>Opisthorchiida</taxon>
        <taxon>Opisthorchiata</taxon>
        <taxon>Opisthorchiidae</taxon>
        <taxon>Opisthorchis</taxon>
    </lineage>
</organism>
<feature type="compositionally biased region" description="Polar residues" evidence="1">
    <location>
        <begin position="46"/>
        <end position="55"/>
    </location>
</feature>
<dbReference type="GeneID" id="20323368"/>
<gene>
    <name evidence="2" type="ORF">T265_09189</name>
</gene>
<evidence type="ECO:0000313" key="3">
    <source>
        <dbReference type="Proteomes" id="UP000054324"/>
    </source>
</evidence>